<accession>A0A3A8N9D7</accession>
<name>A0A3A8N9D7_9BACT</name>
<proteinExistence type="predicted"/>
<dbReference type="AlphaFoldDB" id="A0A3A8N9D7"/>
<keyword evidence="2" id="KW-1185">Reference proteome</keyword>
<gene>
    <name evidence="1" type="ORF">D7V93_39155</name>
</gene>
<comment type="caution">
    <text evidence="1">The sequence shown here is derived from an EMBL/GenBank/DDBJ whole genome shotgun (WGS) entry which is preliminary data.</text>
</comment>
<evidence type="ECO:0000313" key="2">
    <source>
        <dbReference type="Proteomes" id="UP000272888"/>
    </source>
</evidence>
<reference evidence="2" key="1">
    <citation type="submission" date="2018-09" db="EMBL/GenBank/DDBJ databases">
        <authorList>
            <person name="Livingstone P.G."/>
            <person name="Whitworth D.E."/>
        </authorList>
    </citation>
    <scope>NUCLEOTIDE SEQUENCE [LARGE SCALE GENOMIC DNA]</scope>
    <source>
        <strain evidence="2">CA051B</strain>
    </source>
</reference>
<evidence type="ECO:0008006" key="3">
    <source>
        <dbReference type="Google" id="ProtNLM"/>
    </source>
</evidence>
<dbReference type="PROSITE" id="PS51257">
    <property type="entry name" value="PROKAR_LIPOPROTEIN"/>
    <property type="match status" value="1"/>
</dbReference>
<evidence type="ECO:0000313" key="1">
    <source>
        <dbReference type="EMBL" id="RKH40908.1"/>
    </source>
</evidence>
<dbReference type="Proteomes" id="UP000272888">
    <property type="component" value="Unassembled WGS sequence"/>
</dbReference>
<sequence length="143" mass="15432">MRHAPLPFLGLGLLASTLSGCERYPEDPIFAYGRARQLEGAPLAGEPLTLERLSDGVYSPLSTTTTEASGDFLFELLSGDAVDARNLEEQQARLRLTLPADATGRGTFILLSMRDDVELPTLQPWDAHPRVEAGPQGPSVAFP</sequence>
<protein>
    <recommendedName>
        <fullName evidence="3">Carboxypeptidase regulatory-like domain-containing protein</fullName>
    </recommendedName>
</protein>
<feature type="non-terminal residue" evidence="1">
    <location>
        <position position="143"/>
    </location>
</feature>
<dbReference type="EMBL" id="RAWB01000734">
    <property type="protein sequence ID" value="RKH40908.1"/>
    <property type="molecule type" value="Genomic_DNA"/>
</dbReference>
<organism evidence="1 2">
    <name type="scientific">Corallococcus llansteffanensis</name>
    <dbReference type="NCBI Taxonomy" id="2316731"/>
    <lineage>
        <taxon>Bacteria</taxon>
        <taxon>Pseudomonadati</taxon>
        <taxon>Myxococcota</taxon>
        <taxon>Myxococcia</taxon>
        <taxon>Myxococcales</taxon>
        <taxon>Cystobacterineae</taxon>
        <taxon>Myxococcaceae</taxon>
        <taxon>Corallococcus</taxon>
    </lineage>
</organism>